<dbReference type="KEGG" id="uru:DSM104443_02961"/>
<evidence type="ECO:0000313" key="3">
    <source>
        <dbReference type="EMBL" id="QJR11878.1"/>
    </source>
</evidence>
<dbReference type="RefSeq" id="WP_171093590.1">
    <property type="nucleotide sequence ID" value="NZ_CP053069.1"/>
</dbReference>
<dbReference type="Pfam" id="PF00582">
    <property type="entry name" value="Usp"/>
    <property type="match status" value="1"/>
</dbReference>
<keyword evidence="4" id="KW-1185">Reference proteome</keyword>
<dbReference type="InterPro" id="IPR006015">
    <property type="entry name" value="Universal_stress_UspA"/>
</dbReference>
<sequence length="168" mass="18193">MSKRIVLIPVDGSAHGLAAVRRVARDDRESLLRVELLHVAPLFNRRVSQWTALEQRDAWRAERSARALEPAQRILREAGIANEAHAAAGPVAETIAKTARQLRVDEIVIGSRRQSPWARMLGASLSSRLLEHSGVPVRVVPATDTAELGRLVLPVGLGLAALAMLAAD</sequence>
<dbReference type="AlphaFoldDB" id="A0A6M4GY88"/>
<dbReference type="InterPro" id="IPR006016">
    <property type="entry name" value="UspA"/>
</dbReference>
<reference evidence="3 4" key="1">
    <citation type="submission" date="2020-04" db="EMBL/GenBank/DDBJ databases">
        <title>Usitatibacter rugosus gen. nov., sp. nov. and Usitatibacter palustris sp. nov., novel members of Usitatibacteraceae fam. nov. within the order Nitrosomonadales isolated from soil.</title>
        <authorList>
            <person name="Huber K.J."/>
            <person name="Neumann-Schaal M."/>
            <person name="Geppert A."/>
            <person name="Luckner M."/>
            <person name="Wanner G."/>
            <person name="Overmann J."/>
        </authorList>
    </citation>
    <scope>NUCLEOTIDE SEQUENCE [LARGE SCALE GENOMIC DNA]</scope>
    <source>
        <strain evidence="3 4">0125_3</strain>
    </source>
</reference>
<protein>
    <recommendedName>
        <fullName evidence="2">UspA domain-containing protein</fullName>
    </recommendedName>
</protein>
<feature type="domain" description="UspA" evidence="2">
    <location>
        <begin position="4"/>
        <end position="141"/>
    </location>
</feature>
<comment type="similarity">
    <text evidence="1">Belongs to the universal stress protein A family.</text>
</comment>
<evidence type="ECO:0000313" key="4">
    <source>
        <dbReference type="Proteomes" id="UP000501534"/>
    </source>
</evidence>
<dbReference type="PANTHER" id="PTHR46268">
    <property type="entry name" value="STRESS RESPONSE PROTEIN NHAX"/>
    <property type="match status" value="1"/>
</dbReference>
<dbReference type="CDD" id="cd00293">
    <property type="entry name" value="USP-like"/>
    <property type="match status" value="1"/>
</dbReference>
<evidence type="ECO:0000259" key="2">
    <source>
        <dbReference type="Pfam" id="PF00582"/>
    </source>
</evidence>
<gene>
    <name evidence="3" type="ORF">DSM104443_02961</name>
</gene>
<accession>A0A6M4GY88</accession>
<name>A0A6M4GY88_9PROT</name>
<proteinExistence type="inferred from homology"/>
<dbReference type="Proteomes" id="UP000501534">
    <property type="component" value="Chromosome"/>
</dbReference>
<dbReference type="SUPFAM" id="SSF52402">
    <property type="entry name" value="Adenine nucleotide alpha hydrolases-like"/>
    <property type="match status" value="1"/>
</dbReference>
<dbReference type="PANTHER" id="PTHR46268:SF6">
    <property type="entry name" value="UNIVERSAL STRESS PROTEIN UP12"/>
    <property type="match status" value="1"/>
</dbReference>
<evidence type="ECO:0000256" key="1">
    <source>
        <dbReference type="ARBA" id="ARBA00008791"/>
    </source>
</evidence>
<dbReference type="EMBL" id="CP053069">
    <property type="protein sequence ID" value="QJR11878.1"/>
    <property type="molecule type" value="Genomic_DNA"/>
</dbReference>
<dbReference type="Gene3D" id="3.40.50.12370">
    <property type="match status" value="1"/>
</dbReference>
<dbReference type="PRINTS" id="PR01438">
    <property type="entry name" value="UNVRSLSTRESS"/>
</dbReference>
<organism evidence="3 4">
    <name type="scientific">Usitatibacter rugosus</name>
    <dbReference type="NCBI Taxonomy" id="2732067"/>
    <lineage>
        <taxon>Bacteria</taxon>
        <taxon>Pseudomonadati</taxon>
        <taxon>Pseudomonadota</taxon>
        <taxon>Betaproteobacteria</taxon>
        <taxon>Nitrosomonadales</taxon>
        <taxon>Usitatibacteraceae</taxon>
        <taxon>Usitatibacter</taxon>
    </lineage>
</organism>